<name>A0A1F4X9E9_UNCKA</name>
<reference evidence="2 3" key="1">
    <citation type="journal article" date="2016" name="Nat. Commun.">
        <title>Thousands of microbial genomes shed light on interconnected biogeochemical processes in an aquifer system.</title>
        <authorList>
            <person name="Anantharaman K."/>
            <person name="Brown C.T."/>
            <person name="Hug L.A."/>
            <person name="Sharon I."/>
            <person name="Castelle C.J."/>
            <person name="Probst A.J."/>
            <person name="Thomas B.C."/>
            <person name="Singh A."/>
            <person name="Wilkins M.J."/>
            <person name="Karaoz U."/>
            <person name="Brodie E.L."/>
            <person name="Williams K.H."/>
            <person name="Hubbard S.S."/>
            <person name="Banfield J.F."/>
        </authorList>
    </citation>
    <scope>NUCLEOTIDE SEQUENCE [LARGE SCALE GENOMIC DNA]</scope>
</reference>
<organism evidence="2 3">
    <name type="scientific">candidate division WWE3 bacterium RIFOXYD1_FULL_39_9</name>
    <dbReference type="NCBI Taxonomy" id="1802649"/>
    <lineage>
        <taxon>Bacteria</taxon>
        <taxon>Katanobacteria</taxon>
    </lineage>
</organism>
<dbReference type="AlphaFoldDB" id="A0A1F4X9E9"/>
<keyword evidence="1" id="KW-0812">Transmembrane</keyword>
<sequence>MWREIIEMKINDYINIFAFVLGSSLVLGGLMVKPLTAYAQSSSPIDTVSPTPIVDADYLRQQYEFLKDSAVRYEDKVSREQQDMIGLVQVVLALLGGAGIVGIVAFLGTIFGINKKADKALNEFITKKQAYLQTKAEGWAKDVVNAQFGFGKRIMVVANKEKWDAMKSEEIKLLNRRGFNDVVLTEPGKPDGNSDLIIFVYQDTLSGQLEKLSTSLVKNNSEVPLLVYYAGQVDRSLLKNYPYATFAQSAITLVSWTFTILSAMPGLKEDET</sequence>
<evidence type="ECO:0000313" key="3">
    <source>
        <dbReference type="Proteomes" id="UP000176815"/>
    </source>
</evidence>
<evidence type="ECO:0000313" key="2">
    <source>
        <dbReference type="EMBL" id="OGC78302.1"/>
    </source>
</evidence>
<dbReference type="Proteomes" id="UP000176815">
    <property type="component" value="Unassembled WGS sequence"/>
</dbReference>
<gene>
    <name evidence="2" type="ORF">A2619_04025</name>
</gene>
<accession>A0A1F4X9E9</accession>
<keyword evidence="1" id="KW-0472">Membrane</keyword>
<proteinExistence type="predicted"/>
<protein>
    <submittedName>
        <fullName evidence="2">Uncharacterized protein</fullName>
    </submittedName>
</protein>
<keyword evidence="1" id="KW-1133">Transmembrane helix</keyword>
<comment type="caution">
    <text evidence="2">The sequence shown here is derived from an EMBL/GenBank/DDBJ whole genome shotgun (WGS) entry which is preliminary data.</text>
</comment>
<dbReference type="EMBL" id="MEWG01000003">
    <property type="protein sequence ID" value="OGC78302.1"/>
    <property type="molecule type" value="Genomic_DNA"/>
</dbReference>
<evidence type="ECO:0000256" key="1">
    <source>
        <dbReference type="SAM" id="Phobius"/>
    </source>
</evidence>
<feature type="transmembrane region" description="Helical" evidence="1">
    <location>
        <begin position="12"/>
        <end position="32"/>
    </location>
</feature>
<feature type="transmembrane region" description="Helical" evidence="1">
    <location>
        <begin position="87"/>
        <end position="113"/>
    </location>
</feature>